<accession>A0A0S3RCV0</accession>
<dbReference type="PANTHER" id="PTHR19321">
    <property type="entry name" value="PROTEIN REGULATOR OF CYTOKINESIS 1 PRC1-RELATED"/>
    <property type="match status" value="1"/>
</dbReference>
<dbReference type="InterPro" id="IPR007145">
    <property type="entry name" value="MAP65_Ase1_PRC1"/>
</dbReference>
<dbReference type="PANTHER" id="PTHR19321:SF4">
    <property type="entry name" value="65-KDA MICROTUBULE-ASSOCIATED PROTEIN 5"/>
    <property type="match status" value="1"/>
</dbReference>
<gene>
    <name evidence="5" type="primary">Vigan.02G122200</name>
    <name evidence="5" type="ORF">VIGAN_02122200</name>
</gene>
<evidence type="ECO:0000256" key="4">
    <source>
        <dbReference type="ARBA" id="ARBA00023212"/>
    </source>
</evidence>
<keyword evidence="4" id="KW-0206">Cytoskeleton</keyword>
<reference evidence="5 6" key="1">
    <citation type="journal article" date="2015" name="Sci. Rep.">
        <title>The power of single molecule real-time sequencing technology in the de novo assembly of a eukaryotic genome.</title>
        <authorList>
            <person name="Sakai H."/>
            <person name="Naito K."/>
            <person name="Ogiso-Tanaka E."/>
            <person name="Takahashi Y."/>
            <person name="Iseki K."/>
            <person name="Muto C."/>
            <person name="Satou K."/>
            <person name="Teruya K."/>
            <person name="Shiroma A."/>
            <person name="Shimoji M."/>
            <person name="Hirano T."/>
            <person name="Itoh T."/>
            <person name="Kaga A."/>
            <person name="Tomooka N."/>
        </authorList>
    </citation>
    <scope>NUCLEOTIDE SEQUENCE [LARGE SCALE GENOMIC DNA]</scope>
    <source>
        <strain evidence="6">cv. Shumari</strain>
    </source>
</reference>
<dbReference type="GO" id="GO:0000226">
    <property type="term" value="P:microtubule cytoskeleton organization"/>
    <property type="evidence" value="ECO:0007669"/>
    <property type="project" value="InterPro"/>
</dbReference>
<evidence type="ECO:0000313" key="6">
    <source>
        <dbReference type="Proteomes" id="UP000291084"/>
    </source>
</evidence>
<keyword evidence="3" id="KW-0493">Microtubule</keyword>
<protein>
    <submittedName>
        <fullName evidence="5">Uncharacterized protein</fullName>
    </submittedName>
</protein>
<evidence type="ECO:0000256" key="3">
    <source>
        <dbReference type="ARBA" id="ARBA00022701"/>
    </source>
</evidence>
<dbReference type="GO" id="GO:0005737">
    <property type="term" value="C:cytoplasm"/>
    <property type="evidence" value="ECO:0007669"/>
    <property type="project" value="TreeGrafter"/>
</dbReference>
<dbReference type="GO" id="GO:0005874">
    <property type="term" value="C:microtubule"/>
    <property type="evidence" value="ECO:0007669"/>
    <property type="project" value="UniProtKB-KW"/>
</dbReference>
<organism evidence="5 6">
    <name type="scientific">Vigna angularis var. angularis</name>
    <dbReference type="NCBI Taxonomy" id="157739"/>
    <lineage>
        <taxon>Eukaryota</taxon>
        <taxon>Viridiplantae</taxon>
        <taxon>Streptophyta</taxon>
        <taxon>Embryophyta</taxon>
        <taxon>Tracheophyta</taxon>
        <taxon>Spermatophyta</taxon>
        <taxon>Magnoliopsida</taxon>
        <taxon>eudicotyledons</taxon>
        <taxon>Gunneridae</taxon>
        <taxon>Pentapetalae</taxon>
        <taxon>rosids</taxon>
        <taxon>fabids</taxon>
        <taxon>Fabales</taxon>
        <taxon>Fabaceae</taxon>
        <taxon>Papilionoideae</taxon>
        <taxon>50 kb inversion clade</taxon>
        <taxon>NPAAA clade</taxon>
        <taxon>indigoferoid/millettioid clade</taxon>
        <taxon>Phaseoleae</taxon>
        <taxon>Vigna</taxon>
    </lineage>
</organism>
<evidence type="ECO:0000256" key="1">
    <source>
        <dbReference type="ARBA" id="ARBA00004245"/>
    </source>
</evidence>
<evidence type="ECO:0000313" key="5">
    <source>
        <dbReference type="EMBL" id="BAT78533.1"/>
    </source>
</evidence>
<keyword evidence="6" id="KW-1185">Reference proteome</keyword>
<comment type="similarity">
    <text evidence="2">Belongs to the MAP65/ASE1 family.</text>
</comment>
<sequence length="104" mass="11955">MPRPNPSWSSRRVLVQVSGLKSITSKHLALEKPTNEQKKFSHVTPLILALADEVSTRGYLSLEVIEQVEGEVQRLNVVKASKMKHLMFKRQNELKEFYRGVHMV</sequence>
<evidence type="ECO:0000256" key="2">
    <source>
        <dbReference type="ARBA" id="ARBA00006187"/>
    </source>
</evidence>
<dbReference type="Proteomes" id="UP000291084">
    <property type="component" value="Chromosome 2"/>
</dbReference>
<keyword evidence="4" id="KW-0963">Cytoplasm</keyword>
<comment type="subcellular location">
    <subcellularLocation>
        <location evidence="1">Cytoplasm</location>
        <location evidence="1">Cytoskeleton</location>
    </subcellularLocation>
</comment>
<name>A0A0S3RCV0_PHAAN</name>
<dbReference type="EMBL" id="AP015035">
    <property type="protein sequence ID" value="BAT78533.1"/>
    <property type="molecule type" value="Genomic_DNA"/>
</dbReference>
<dbReference type="GO" id="GO:0008017">
    <property type="term" value="F:microtubule binding"/>
    <property type="evidence" value="ECO:0007669"/>
    <property type="project" value="InterPro"/>
</dbReference>
<proteinExistence type="inferred from homology"/>
<dbReference type="AlphaFoldDB" id="A0A0S3RCV0"/>
<dbReference type="GO" id="GO:0005819">
    <property type="term" value="C:spindle"/>
    <property type="evidence" value="ECO:0007669"/>
    <property type="project" value="TreeGrafter"/>
</dbReference>